<dbReference type="EMBL" id="CP159289">
    <property type="protein sequence ID" value="XCH25655.1"/>
    <property type="molecule type" value="Genomic_DNA"/>
</dbReference>
<dbReference type="RefSeq" id="WP_353720953.1">
    <property type="nucleotide sequence ID" value="NZ_CP159289.1"/>
</dbReference>
<dbReference type="AlphaFoldDB" id="A0AAU8FPA2"/>
<dbReference type="InterPro" id="IPR054579">
    <property type="entry name" value="GCE-like_dom"/>
</dbReference>
<dbReference type="SUPFAM" id="SSF53474">
    <property type="entry name" value="alpha/beta-Hydrolases"/>
    <property type="match status" value="1"/>
</dbReference>
<feature type="chain" id="PRO_5043840500" evidence="4">
    <location>
        <begin position="22"/>
        <end position="415"/>
    </location>
</feature>
<keyword evidence="1" id="KW-0719">Serine esterase</keyword>
<feature type="domain" description="4-O-methyl-glucuronoyl methylesterase-like" evidence="5">
    <location>
        <begin position="177"/>
        <end position="366"/>
    </location>
</feature>
<evidence type="ECO:0000313" key="6">
    <source>
        <dbReference type="EMBL" id="XCH25655.1"/>
    </source>
</evidence>
<evidence type="ECO:0000256" key="2">
    <source>
        <dbReference type="ARBA" id="ARBA00022729"/>
    </source>
</evidence>
<evidence type="ECO:0000259" key="5">
    <source>
        <dbReference type="Pfam" id="PF22244"/>
    </source>
</evidence>
<keyword evidence="3" id="KW-0378">Hydrolase</keyword>
<name>A0AAU8FPA2_9BACT</name>
<dbReference type="InterPro" id="IPR029058">
    <property type="entry name" value="AB_hydrolase_fold"/>
</dbReference>
<gene>
    <name evidence="6" type="ORF">ABV298_04290</name>
</gene>
<feature type="signal peptide" evidence="4">
    <location>
        <begin position="1"/>
        <end position="21"/>
    </location>
</feature>
<evidence type="ECO:0000256" key="3">
    <source>
        <dbReference type="ARBA" id="ARBA00022801"/>
    </source>
</evidence>
<proteinExistence type="predicted"/>
<dbReference type="GO" id="GO:0052689">
    <property type="term" value="F:carboxylic ester hydrolase activity"/>
    <property type="evidence" value="ECO:0007669"/>
    <property type="project" value="UniProtKB-KW"/>
</dbReference>
<evidence type="ECO:0000256" key="4">
    <source>
        <dbReference type="SAM" id="SignalP"/>
    </source>
</evidence>
<organism evidence="6">
    <name type="scientific">Dyadobacter sp. 676</name>
    <dbReference type="NCBI Taxonomy" id="3088362"/>
    <lineage>
        <taxon>Bacteria</taxon>
        <taxon>Pseudomonadati</taxon>
        <taxon>Bacteroidota</taxon>
        <taxon>Cytophagia</taxon>
        <taxon>Cytophagales</taxon>
        <taxon>Spirosomataceae</taxon>
        <taxon>Dyadobacter</taxon>
    </lineage>
</organism>
<keyword evidence="2 4" id="KW-0732">Signal</keyword>
<sequence length="415" mass="46404">MRYFLPFLVLLSIVSSKNTCAQEGSLALPDPFTFNNGEKVKSVKDWERRRKEILEIMTREMYGVSPDRPKKMHFKVFDLDRNALGGKATRKQVTVRIIREGREARFDLLVYIPNQARRPVPAIIGLNFIGNQAIHSDPGIKLTTAWVENSRMFPCASDGRATDACRGVNASQWAVDSILARGYALVTLYREEVASDRKAHAFQTGVHTLYPALQRREDNFGTVAAWAWALSRGMDYLETDKDIDAKRVAVFGFSRLGKAALWAGATDRRFAAVLSNESGAGGGKLFRRGVGEDINRLCTMFPYWFARNLGKYKGKDTELPFDQHFVVALIAPRPVYLATAGDDKNSDPPGEFATARAADAVYRFLGTNGLPDSPFPALNQPLTGQIGFHIRPGGHDVKMFDWIQILNFSDLHLQK</sequence>
<reference evidence="6" key="1">
    <citation type="submission" date="2024-06" db="EMBL/GenBank/DDBJ databases">
        <title>Sequencing and assembly of the genome of Dyadobacter sp. strain 676, a symbiont of Cyamopsis tetragonoloba.</title>
        <authorList>
            <person name="Guro P."/>
            <person name="Sazanova A."/>
            <person name="Kuznetsova I."/>
            <person name="Belimov A."/>
            <person name="Safronova V."/>
        </authorList>
    </citation>
    <scope>NUCLEOTIDE SEQUENCE</scope>
    <source>
        <strain evidence="6">676</strain>
    </source>
</reference>
<protein>
    <submittedName>
        <fullName evidence="6">Acetylxylan esterase</fullName>
    </submittedName>
</protein>
<dbReference type="Pfam" id="PF22244">
    <property type="entry name" value="GCE_fung"/>
    <property type="match status" value="1"/>
</dbReference>
<evidence type="ECO:0000256" key="1">
    <source>
        <dbReference type="ARBA" id="ARBA00022487"/>
    </source>
</evidence>
<accession>A0AAU8FPA2</accession>
<dbReference type="Gene3D" id="3.40.50.1820">
    <property type="entry name" value="alpha/beta hydrolase"/>
    <property type="match status" value="1"/>
</dbReference>